<dbReference type="PANTHER" id="PTHR47718">
    <property type="entry name" value="OS01G0519700 PROTEIN"/>
    <property type="match status" value="1"/>
</dbReference>
<evidence type="ECO:0000256" key="4">
    <source>
        <dbReference type="PROSITE-ProRule" id="PRU00325"/>
    </source>
</evidence>
<keyword evidence="2 4" id="KW-0863">Zinc-finger</keyword>
<evidence type="ECO:0000313" key="7">
    <source>
        <dbReference type="Proteomes" id="UP000289738"/>
    </source>
</evidence>
<evidence type="ECO:0000256" key="1">
    <source>
        <dbReference type="ARBA" id="ARBA00022723"/>
    </source>
</evidence>
<proteinExistence type="predicted"/>
<dbReference type="PROSITE" id="PS50966">
    <property type="entry name" value="ZF_SWIM"/>
    <property type="match status" value="1"/>
</dbReference>
<evidence type="ECO:0000313" key="6">
    <source>
        <dbReference type="EMBL" id="RYR47764.1"/>
    </source>
</evidence>
<dbReference type="GO" id="GO:0008270">
    <property type="term" value="F:zinc ion binding"/>
    <property type="evidence" value="ECO:0007669"/>
    <property type="project" value="UniProtKB-KW"/>
</dbReference>
<accession>A0A445C9Z2</accession>
<evidence type="ECO:0000259" key="5">
    <source>
        <dbReference type="PROSITE" id="PS50966"/>
    </source>
</evidence>
<dbReference type="Pfam" id="PF04434">
    <property type="entry name" value="SWIM"/>
    <property type="match status" value="1"/>
</dbReference>
<dbReference type="InterPro" id="IPR007527">
    <property type="entry name" value="Znf_SWIM"/>
</dbReference>
<dbReference type="PANTHER" id="PTHR47718:SF7">
    <property type="entry name" value="PROTEIN FAR1-RELATED SEQUENCE"/>
    <property type="match status" value="1"/>
</dbReference>
<dbReference type="Proteomes" id="UP000289738">
    <property type="component" value="Chromosome A07"/>
</dbReference>
<feature type="domain" description="SWIM-type" evidence="5">
    <location>
        <begin position="236"/>
        <end position="274"/>
    </location>
</feature>
<dbReference type="EMBL" id="SDMP01000007">
    <property type="protein sequence ID" value="RYR47764.1"/>
    <property type="molecule type" value="Genomic_DNA"/>
</dbReference>
<name>A0A445C9Z2_ARAHY</name>
<gene>
    <name evidence="6" type="ORF">Ahy_A07g033724</name>
</gene>
<sequence>MEEDGYDGDSFNQAPGNFSKSSEAGLLSGEDVFKLEFGCPREATVFYEEYSRAKGFAIRHEKKLKNKKGEFVRYTYLCNRQAHMDSLRQVGISIPKIYESFAAQAGRFNLVPFTKRDLYNEVRRQRLLQNGDVNAALRVLEGAALVDEKLFWRYEYCVDFLKDNEEELNFRSSYGIPVLQTEFPELEKSGAMSFTREIFSRYRESLKRCVRVSILECIEREDGCIYVTQKYRKPQMRWNVHHLAADNSFRCSCLKIESFGLPCVHILAVLDDAAQESLSCRAGDDVALYRSRVGSFLQHCKCFAKVACVREEDFKHYVEKVVRDTHMLEERSMLESHGAETSNIAKQGELVKDPIGVRMKGTGRSNDPVGMRGVKRRRCSTCGCVGYRRTRCPNRDLQQCQVTWRRQLSKSKLHLHREKLLETLQGSASVDESAFLAAAEVVKRAMRNLLIKKQYPADNR</sequence>
<keyword evidence="3" id="KW-0862">Zinc</keyword>
<reference evidence="6 7" key="1">
    <citation type="submission" date="2019-01" db="EMBL/GenBank/DDBJ databases">
        <title>Sequencing of cultivated peanut Arachis hypogaea provides insights into genome evolution and oil improvement.</title>
        <authorList>
            <person name="Chen X."/>
        </authorList>
    </citation>
    <scope>NUCLEOTIDE SEQUENCE [LARGE SCALE GENOMIC DNA]</scope>
    <source>
        <strain evidence="7">cv. Fuhuasheng</strain>
        <tissue evidence="6">Leaves</tissue>
    </source>
</reference>
<dbReference type="AlphaFoldDB" id="A0A445C9Z2"/>
<evidence type="ECO:0000256" key="3">
    <source>
        <dbReference type="ARBA" id="ARBA00022833"/>
    </source>
</evidence>
<dbReference type="InterPro" id="IPR006564">
    <property type="entry name" value="Znf_PMZ"/>
</dbReference>
<protein>
    <recommendedName>
        <fullName evidence="5">SWIM-type domain-containing protein</fullName>
    </recommendedName>
</protein>
<dbReference type="SMART" id="SM00575">
    <property type="entry name" value="ZnF_PMZ"/>
    <property type="match status" value="1"/>
</dbReference>
<evidence type="ECO:0000256" key="2">
    <source>
        <dbReference type="ARBA" id="ARBA00022771"/>
    </source>
</evidence>
<organism evidence="6 7">
    <name type="scientific">Arachis hypogaea</name>
    <name type="common">Peanut</name>
    <dbReference type="NCBI Taxonomy" id="3818"/>
    <lineage>
        <taxon>Eukaryota</taxon>
        <taxon>Viridiplantae</taxon>
        <taxon>Streptophyta</taxon>
        <taxon>Embryophyta</taxon>
        <taxon>Tracheophyta</taxon>
        <taxon>Spermatophyta</taxon>
        <taxon>Magnoliopsida</taxon>
        <taxon>eudicotyledons</taxon>
        <taxon>Gunneridae</taxon>
        <taxon>Pentapetalae</taxon>
        <taxon>rosids</taxon>
        <taxon>fabids</taxon>
        <taxon>Fabales</taxon>
        <taxon>Fabaceae</taxon>
        <taxon>Papilionoideae</taxon>
        <taxon>50 kb inversion clade</taxon>
        <taxon>dalbergioids sensu lato</taxon>
        <taxon>Dalbergieae</taxon>
        <taxon>Pterocarpus clade</taxon>
        <taxon>Arachis</taxon>
    </lineage>
</organism>
<keyword evidence="7" id="KW-1185">Reference proteome</keyword>
<keyword evidence="1" id="KW-0479">Metal-binding</keyword>
<comment type="caution">
    <text evidence="6">The sequence shown here is derived from an EMBL/GenBank/DDBJ whole genome shotgun (WGS) entry which is preliminary data.</text>
</comment>